<evidence type="ECO:0000313" key="3">
    <source>
        <dbReference type="Proteomes" id="UP000189114"/>
    </source>
</evidence>
<dbReference type="PANTHER" id="PTHR43174:SF3">
    <property type="entry name" value="UDP-N-ACETYLGLUCOSAMINE 2-EPIMERASE"/>
    <property type="match status" value="1"/>
</dbReference>
<dbReference type="Proteomes" id="UP000189114">
    <property type="component" value="Unassembled WGS sequence"/>
</dbReference>
<dbReference type="GO" id="GO:0004553">
    <property type="term" value="F:hydrolase activity, hydrolyzing O-glycosyl compounds"/>
    <property type="evidence" value="ECO:0007669"/>
    <property type="project" value="InterPro"/>
</dbReference>
<protein>
    <submittedName>
        <fullName evidence="2">UDP-N-acetyl-D-glucosamine 2-epimerase, UDP-hydrolysing</fullName>
    </submittedName>
</protein>
<reference evidence="3" key="1">
    <citation type="submission" date="2016-10" db="EMBL/GenBank/DDBJ databases">
        <title>Rodentibacter gen. nov. and new species.</title>
        <authorList>
            <person name="Christensen H."/>
        </authorList>
    </citation>
    <scope>NUCLEOTIDE SEQUENCE [LARGE SCALE GENOMIC DNA]</scope>
    <source>
        <strain evidence="3">Ppn152</strain>
    </source>
</reference>
<dbReference type="NCBIfam" id="TIGR03568">
    <property type="entry name" value="NeuC_NnaA"/>
    <property type="match status" value="1"/>
</dbReference>
<evidence type="ECO:0000259" key="1">
    <source>
        <dbReference type="Pfam" id="PF02350"/>
    </source>
</evidence>
<proteinExistence type="predicted"/>
<feature type="domain" description="UDP-N-acetylglucosamine 2-epimerase" evidence="1">
    <location>
        <begin position="24"/>
        <end position="368"/>
    </location>
</feature>
<dbReference type="Gene3D" id="3.40.50.2000">
    <property type="entry name" value="Glycogen Phosphorylase B"/>
    <property type="match status" value="2"/>
</dbReference>
<dbReference type="Pfam" id="PF02350">
    <property type="entry name" value="Epimerase_2"/>
    <property type="match status" value="1"/>
</dbReference>
<gene>
    <name evidence="2" type="ORF">BKG96_07915</name>
</gene>
<dbReference type="RefSeq" id="WP_077587037.1">
    <property type="nucleotide sequence ID" value="NZ_MLAE01000036.1"/>
</dbReference>
<dbReference type="InterPro" id="IPR003331">
    <property type="entry name" value="UDP_GlcNAc_Epimerase_2_dom"/>
</dbReference>
<sequence>MIKKRIAYVTGSRAEYGIVKRLLKRLQEDQELDFSLIVSAMHLEPRYGNTVEIIEKDGFTISEKIAIKLDSQNNQTILTSMADTLDLFGQHFQTHYYDAVMVLGDRYEMLSVATAAAMHNIPLIHLHGGEQTLGNYDEFIRHCITKMAKLHLTATEVYRKRVIQLGEAPETVHNIGSLGAENGLTLTLPTKERLFSELNLQNKPYFMVAFHPETITGQSVEELVEQLLLALDRFKQDYQFVFIGSNSDTHSDVIFAKIKSYTEENQFAFFTSVKPEEYLALIKYSKGLIGNSSSGLLEAPSLGVGTVNIGKRQEGRVRGDSVIDVESNQTAIEQGIQKLLSDDFQACLPIMVNPYYQENSAEKAYYLIKNFLQNNKNNEPKRFYDLWGITNEPC</sequence>
<dbReference type="PANTHER" id="PTHR43174">
    <property type="entry name" value="UDP-N-ACETYLGLUCOSAMINE 2-EPIMERASE"/>
    <property type="match status" value="1"/>
</dbReference>
<evidence type="ECO:0000313" key="2">
    <source>
        <dbReference type="EMBL" id="OOF77650.1"/>
    </source>
</evidence>
<name>A0A1V3KJT8_9PAST</name>
<accession>A0A1V3KJT8</accession>
<dbReference type="AlphaFoldDB" id="A0A1V3KJT8"/>
<dbReference type="CDD" id="cd03786">
    <property type="entry name" value="GTB_UDP-GlcNAc_2-Epimerase"/>
    <property type="match status" value="1"/>
</dbReference>
<dbReference type="GO" id="GO:0006047">
    <property type="term" value="P:UDP-N-acetylglucosamine metabolic process"/>
    <property type="evidence" value="ECO:0007669"/>
    <property type="project" value="InterPro"/>
</dbReference>
<dbReference type="SUPFAM" id="SSF53756">
    <property type="entry name" value="UDP-Glycosyltransferase/glycogen phosphorylase"/>
    <property type="match status" value="1"/>
</dbReference>
<comment type="caution">
    <text evidence="2">The sequence shown here is derived from an EMBL/GenBank/DDBJ whole genome shotgun (WGS) entry which is preliminary data.</text>
</comment>
<dbReference type="InterPro" id="IPR029767">
    <property type="entry name" value="WecB-like"/>
</dbReference>
<organism evidence="2 3">
    <name type="scientific">Rodentibacter caecimuris</name>
    <dbReference type="NCBI Taxonomy" id="1796644"/>
    <lineage>
        <taxon>Bacteria</taxon>
        <taxon>Pseudomonadati</taxon>
        <taxon>Pseudomonadota</taxon>
        <taxon>Gammaproteobacteria</taxon>
        <taxon>Pasteurellales</taxon>
        <taxon>Pasteurellaceae</taxon>
        <taxon>Rodentibacter</taxon>
    </lineage>
</organism>
<dbReference type="InterPro" id="IPR020004">
    <property type="entry name" value="UDP-GlcNAc_Epase"/>
</dbReference>
<dbReference type="EMBL" id="MLAE01000036">
    <property type="protein sequence ID" value="OOF77650.1"/>
    <property type="molecule type" value="Genomic_DNA"/>
</dbReference>